<keyword evidence="2" id="KW-1185">Reference proteome</keyword>
<evidence type="ECO:0000313" key="2">
    <source>
        <dbReference type="Proteomes" id="UP000002407"/>
    </source>
</evidence>
<dbReference type="Pfam" id="PF00353">
    <property type="entry name" value="HemolysinCabind"/>
    <property type="match status" value="1"/>
</dbReference>
<dbReference type="PROSITE" id="PS00330">
    <property type="entry name" value="HEMOLYSIN_CALCIUM"/>
    <property type="match status" value="1"/>
</dbReference>
<dbReference type="InterPro" id="IPR038081">
    <property type="entry name" value="CalX-like_sf"/>
</dbReference>
<gene>
    <name evidence="1" type="ordered locus">CHAB381_0594</name>
</gene>
<dbReference type="Gene3D" id="2.150.10.10">
    <property type="entry name" value="Serralysin-like metalloprotease, C-terminal"/>
    <property type="match status" value="1"/>
</dbReference>
<dbReference type="Proteomes" id="UP000002407">
    <property type="component" value="Chromosome"/>
</dbReference>
<reference evidence="2" key="1">
    <citation type="submission" date="2007-07" db="EMBL/GenBank/DDBJ databases">
        <title>Complete genome sequence of Campylobacter hominis ATCC BAA-381, a commensal isolated from the human gastrointestinal tract.</title>
        <authorList>
            <person name="Fouts D.E."/>
            <person name="Mongodin E.F."/>
            <person name="Puiu D."/>
            <person name="Sebastian Y."/>
            <person name="Miller W.G."/>
            <person name="Mandrell R.E."/>
            <person name="Nelson K.E."/>
        </authorList>
    </citation>
    <scope>NUCLEOTIDE SEQUENCE [LARGE SCALE GENOMIC DNA]</scope>
    <source>
        <strain evidence="2">ATCC BAA-381 / LMG 19568 / NCTC 13146 / CH001A</strain>
    </source>
</reference>
<dbReference type="KEGG" id="cha:CHAB381_0594"/>
<dbReference type="Gene3D" id="2.60.40.2030">
    <property type="match status" value="1"/>
</dbReference>
<sequence>MENFLSGVAGDLVQGFVCGVAAGPAGVYVSSFISSVTGMSLGDFSKQAYRYLSGDDSSDIAKKLGVKDITITNGYLKVTMPDGTVYARPLLDKYHGGLITGGSKDDVLFGGNGNDILQGNGGYDILLGGAGNDTYNVDNGDIIRDTDHKGSVHFSGTHLKGGKWDEKEQSYVGKGGEKYKINSSGELIVSKGSNSITIQNYSKDKNSLGIVLADPDEILITISDKSAVEKDQTMEFTIILDRALEKDETLVLKVNDKEIIFKSGEKEKKYTHTWKDDDLKEEDEKFEVSASVVTDKSNVKAIIKNSGQGLIKDDDKDPNDDKPETYDPLAIDLNNDGIKGTNLDYKINFDLDNNGFKEATSWIDNNDAFITIDKNNNGAIDNGSELFGNKSISNNAYAYTNPNSKNGFESLKELDSNNDGIIDEKDKEFTNLLLWQDKNSNGISETDELIKLSDKVKSINLNLLVA</sequence>
<dbReference type="eggNOG" id="COG2931">
    <property type="taxonomic scope" value="Bacteria"/>
</dbReference>
<dbReference type="InterPro" id="IPR011049">
    <property type="entry name" value="Serralysin-like_metalloprot_C"/>
</dbReference>
<dbReference type="SUPFAM" id="SSF141072">
    <property type="entry name" value="CalX-like"/>
    <property type="match status" value="1"/>
</dbReference>
<name>A7I0Z0_CAMHC</name>
<proteinExistence type="predicted"/>
<dbReference type="InterPro" id="IPR018511">
    <property type="entry name" value="Hemolysin-typ_Ca-bd_CS"/>
</dbReference>
<dbReference type="HOGENOM" id="CLU_036788_0_0_7"/>
<dbReference type="PANTHER" id="PTHR39431">
    <property type="entry name" value="FRPA/C-RELATED PROTEIN"/>
    <property type="match status" value="1"/>
</dbReference>
<evidence type="ECO:0000313" key="1">
    <source>
        <dbReference type="EMBL" id="ABS51985.1"/>
    </source>
</evidence>
<dbReference type="PANTHER" id="PTHR39431:SF1">
    <property type="entry name" value="FRPA_C-RELATED PROTEIN"/>
    <property type="match status" value="1"/>
</dbReference>
<dbReference type="InterPro" id="IPR001343">
    <property type="entry name" value="Hemolysn_Ca-bd"/>
</dbReference>
<dbReference type="RefSeq" id="WP_012108468.1">
    <property type="nucleotide sequence ID" value="NC_009714.1"/>
</dbReference>
<dbReference type="AlphaFoldDB" id="A7I0Z0"/>
<dbReference type="PRINTS" id="PR00313">
    <property type="entry name" value="CABNDNGRPT"/>
</dbReference>
<dbReference type="OrthoDB" id="5363753at2"/>
<protein>
    <submittedName>
        <fullName evidence="1">Type I secretion target ggxgxdxxx repeat domain protein</fullName>
    </submittedName>
</protein>
<dbReference type="STRING" id="360107.CHAB381_0594"/>
<dbReference type="EMBL" id="CP000776">
    <property type="protein sequence ID" value="ABS51985.1"/>
    <property type="molecule type" value="Genomic_DNA"/>
</dbReference>
<accession>A7I0Z0</accession>
<dbReference type="SUPFAM" id="SSF51120">
    <property type="entry name" value="beta-Roll"/>
    <property type="match status" value="1"/>
</dbReference>
<dbReference type="GO" id="GO:0005509">
    <property type="term" value="F:calcium ion binding"/>
    <property type="evidence" value="ECO:0007669"/>
    <property type="project" value="InterPro"/>
</dbReference>
<organism evidence="1 2">
    <name type="scientific">Campylobacter hominis (strain ATCC BAA-381 / DSM 21671 / CCUG 45161 / LMG 19568 / NCTC 13146 / CH001A)</name>
    <dbReference type="NCBI Taxonomy" id="360107"/>
    <lineage>
        <taxon>Bacteria</taxon>
        <taxon>Pseudomonadati</taxon>
        <taxon>Campylobacterota</taxon>
        <taxon>Epsilonproteobacteria</taxon>
        <taxon>Campylobacterales</taxon>
        <taxon>Campylobacteraceae</taxon>
        <taxon>Campylobacter</taxon>
    </lineage>
</organism>